<dbReference type="STRING" id="1123500.GCA_000420365_00323"/>
<dbReference type="FunCoup" id="A0A0R2G1P4">
    <property type="interactions" value="7"/>
</dbReference>
<dbReference type="GO" id="GO:0030894">
    <property type="term" value="C:replisome"/>
    <property type="evidence" value="ECO:0007669"/>
    <property type="project" value="TreeGrafter"/>
</dbReference>
<evidence type="ECO:0000259" key="5">
    <source>
        <dbReference type="PROSITE" id="PS51192"/>
    </source>
</evidence>
<dbReference type="OrthoDB" id="9763310at2"/>
<evidence type="ECO:0000259" key="6">
    <source>
        <dbReference type="PROSITE" id="PS51194"/>
    </source>
</evidence>
<dbReference type="InterPro" id="IPR001650">
    <property type="entry name" value="Helicase_C-like"/>
</dbReference>
<dbReference type="InterPro" id="IPR004589">
    <property type="entry name" value="DNA_helicase_ATP-dep_RecQ"/>
</dbReference>
<dbReference type="GO" id="GO:0005524">
    <property type="term" value="F:ATP binding"/>
    <property type="evidence" value="ECO:0007669"/>
    <property type="project" value="UniProtKB-KW"/>
</dbReference>
<comment type="caution">
    <text evidence="7">The sequence shown here is derived from an EMBL/GenBank/DDBJ whole genome shotgun (WGS) entry which is preliminary data.</text>
</comment>
<dbReference type="GO" id="GO:0003676">
    <property type="term" value="F:nucleic acid binding"/>
    <property type="evidence" value="ECO:0007669"/>
    <property type="project" value="InterPro"/>
</dbReference>
<dbReference type="GO" id="GO:0016787">
    <property type="term" value="F:hydrolase activity"/>
    <property type="evidence" value="ECO:0007669"/>
    <property type="project" value="UniProtKB-KW"/>
</dbReference>
<dbReference type="InterPro" id="IPR011545">
    <property type="entry name" value="DEAD/DEAH_box_helicase_dom"/>
</dbReference>
<gene>
    <name evidence="7" type="ORF">IV68_GL000180</name>
</gene>
<dbReference type="GO" id="GO:0009378">
    <property type="term" value="F:four-way junction helicase activity"/>
    <property type="evidence" value="ECO:0007669"/>
    <property type="project" value="TreeGrafter"/>
</dbReference>
<dbReference type="InterPro" id="IPR014001">
    <property type="entry name" value="Helicase_ATP-bd"/>
</dbReference>
<dbReference type="Pfam" id="PF00270">
    <property type="entry name" value="DEAD"/>
    <property type="match status" value="1"/>
</dbReference>
<dbReference type="InterPro" id="IPR027417">
    <property type="entry name" value="P-loop_NTPase"/>
</dbReference>
<dbReference type="SUPFAM" id="SSF52540">
    <property type="entry name" value="P-loop containing nucleoside triphosphate hydrolases"/>
    <property type="match status" value="1"/>
</dbReference>
<proteinExistence type="predicted"/>
<dbReference type="GO" id="GO:0005737">
    <property type="term" value="C:cytoplasm"/>
    <property type="evidence" value="ECO:0007669"/>
    <property type="project" value="TreeGrafter"/>
</dbReference>
<dbReference type="Pfam" id="PF00271">
    <property type="entry name" value="Helicase_C"/>
    <property type="match status" value="1"/>
</dbReference>
<dbReference type="Proteomes" id="UP000051296">
    <property type="component" value="Unassembled WGS sequence"/>
</dbReference>
<dbReference type="PATRIC" id="fig|1123500.6.peg.178"/>
<name>A0A0R2G1P4_9LACO</name>
<dbReference type="SMART" id="SM00490">
    <property type="entry name" value="HELICc"/>
    <property type="match status" value="1"/>
</dbReference>
<evidence type="ECO:0000313" key="7">
    <source>
        <dbReference type="EMBL" id="KRN33382.1"/>
    </source>
</evidence>
<dbReference type="Gene3D" id="3.40.50.300">
    <property type="entry name" value="P-loop containing nucleotide triphosphate hydrolases"/>
    <property type="match status" value="2"/>
</dbReference>
<dbReference type="GO" id="GO:0006281">
    <property type="term" value="P:DNA repair"/>
    <property type="evidence" value="ECO:0007669"/>
    <property type="project" value="TreeGrafter"/>
</dbReference>
<accession>A0A0R2G1P4</accession>
<dbReference type="CDD" id="cd17920">
    <property type="entry name" value="DEXHc_RecQ"/>
    <property type="match status" value="1"/>
</dbReference>
<dbReference type="PROSITE" id="PS51194">
    <property type="entry name" value="HELICASE_CTER"/>
    <property type="match status" value="1"/>
</dbReference>
<dbReference type="InParanoid" id="A0A0R2G1P4"/>
<dbReference type="GO" id="GO:0006310">
    <property type="term" value="P:DNA recombination"/>
    <property type="evidence" value="ECO:0007669"/>
    <property type="project" value="InterPro"/>
</dbReference>
<dbReference type="PANTHER" id="PTHR13710:SF84">
    <property type="entry name" value="ATP-DEPENDENT DNA HELICASE RECS-RELATED"/>
    <property type="match status" value="1"/>
</dbReference>
<dbReference type="GO" id="GO:0043590">
    <property type="term" value="C:bacterial nucleoid"/>
    <property type="evidence" value="ECO:0007669"/>
    <property type="project" value="TreeGrafter"/>
</dbReference>
<keyword evidence="1" id="KW-0547">Nucleotide-binding</keyword>
<feature type="domain" description="Helicase C-terminal" evidence="6">
    <location>
        <begin position="223"/>
        <end position="370"/>
    </location>
</feature>
<evidence type="ECO:0000256" key="4">
    <source>
        <dbReference type="ARBA" id="ARBA00022840"/>
    </source>
</evidence>
<evidence type="ECO:0000256" key="2">
    <source>
        <dbReference type="ARBA" id="ARBA00022801"/>
    </source>
</evidence>
<evidence type="ECO:0000256" key="3">
    <source>
        <dbReference type="ARBA" id="ARBA00022806"/>
    </source>
</evidence>
<keyword evidence="3 7" id="KW-0347">Helicase</keyword>
<sequence length="482" mass="53882">MPDDQRLYQVLADHFQFSSFKPGQKEVLSALLAGRQTLAMLPTGAGKSLIYQMMGYLRPGTVVIVTPLLSLMQDQVARLNYMGESAVVALNSTLTGAAKQAVLQQLGHYKFVFISPEMLGQKAVIEAFKRIRLNLLVIDEAHTMVSWGPDFRPDYLSLPTLHQALGRPQLLMLTATATPTMIQELKTAFGATDDWYTYVQSVDRPNIHLHTEQLPDHKAKDQRLLTLVQTLRGPGIIYFSSRKLATTMANWLQTETGRQVVAYHGGLDQVARYRIQQQYMAGDIDVIAATSAFGMGIDKADIRYVIHYHLSSDIPSYLQEIGRAGRDGQPALAVSLYVPGDERLQLHLIDQGIPSSQTIERFATKQGERTGIADVQQRLLTYYLDLAGYSIPQVKAFFGQRRSQRQTDLYQLVQYVQANEHLRAQLMHYFNQSSAEGVDVNESSGAANLKLEALGLVAKQTGRHKSTLTPWSDQLKKLFKLA</sequence>
<keyword evidence="4" id="KW-0067">ATP-binding</keyword>
<dbReference type="SMART" id="SM00487">
    <property type="entry name" value="DEXDc"/>
    <property type="match status" value="1"/>
</dbReference>
<dbReference type="EMBL" id="JQAX01000001">
    <property type="protein sequence ID" value="KRN33382.1"/>
    <property type="molecule type" value="Genomic_DNA"/>
</dbReference>
<dbReference type="PROSITE" id="PS51192">
    <property type="entry name" value="HELICASE_ATP_BIND_1"/>
    <property type="match status" value="1"/>
</dbReference>
<organism evidence="7 8">
    <name type="scientific">Weissella halotolerans DSM 20190</name>
    <dbReference type="NCBI Taxonomy" id="1123500"/>
    <lineage>
        <taxon>Bacteria</taxon>
        <taxon>Bacillati</taxon>
        <taxon>Bacillota</taxon>
        <taxon>Bacilli</taxon>
        <taxon>Lactobacillales</taxon>
        <taxon>Lactobacillaceae</taxon>
        <taxon>Weissella</taxon>
    </lineage>
</organism>
<evidence type="ECO:0000256" key="1">
    <source>
        <dbReference type="ARBA" id="ARBA00022741"/>
    </source>
</evidence>
<dbReference type="AlphaFoldDB" id="A0A0R2G1P4"/>
<keyword evidence="8" id="KW-1185">Reference proteome</keyword>
<dbReference type="PANTHER" id="PTHR13710">
    <property type="entry name" value="DNA HELICASE RECQ FAMILY MEMBER"/>
    <property type="match status" value="1"/>
</dbReference>
<protein>
    <submittedName>
        <fullName evidence="7">ATP-dependent helicase RecQ</fullName>
    </submittedName>
</protein>
<reference evidence="7 8" key="1">
    <citation type="journal article" date="2015" name="Genome Announc.">
        <title>Expanding the biotechnology potential of lactobacilli through comparative genomics of 213 strains and associated genera.</title>
        <authorList>
            <person name="Sun Z."/>
            <person name="Harris H.M."/>
            <person name="McCann A."/>
            <person name="Guo C."/>
            <person name="Argimon S."/>
            <person name="Zhang W."/>
            <person name="Yang X."/>
            <person name="Jeffery I.B."/>
            <person name="Cooney J.C."/>
            <person name="Kagawa T.F."/>
            <person name="Liu W."/>
            <person name="Song Y."/>
            <person name="Salvetti E."/>
            <person name="Wrobel A."/>
            <person name="Rasinkangas P."/>
            <person name="Parkhill J."/>
            <person name="Rea M.C."/>
            <person name="O'Sullivan O."/>
            <person name="Ritari J."/>
            <person name="Douillard F.P."/>
            <person name="Paul Ross R."/>
            <person name="Yang R."/>
            <person name="Briner A.E."/>
            <person name="Felis G.E."/>
            <person name="de Vos W.M."/>
            <person name="Barrangou R."/>
            <person name="Klaenhammer T.R."/>
            <person name="Caufield P.W."/>
            <person name="Cui Y."/>
            <person name="Zhang H."/>
            <person name="O'Toole P.W."/>
        </authorList>
    </citation>
    <scope>NUCLEOTIDE SEQUENCE [LARGE SCALE GENOMIC DNA]</scope>
    <source>
        <strain evidence="7 8">DSM 20190</strain>
    </source>
</reference>
<evidence type="ECO:0000313" key="8">
    <source>
        <dbReference type="Proteomes" id="UP000051296"/>
    </source>
</evidence>
<keyword evidence="2" id="KW-0378">Hydrolase</keyword>
<dbReference type="NCBIfam" id="TIGR00614">
    <property type="entry name" value="recQ_fam"/>
    <property type="match status" value="1"/>
</dbReference>
<dbReference type="GO" id="GO:0043138">
    <property type="term" value="F:3'-5' DNA helicase activity"/>
    <property type="evidence" value="ECO:0007669"/>
    <property type="project" value="TreeGrafter"/>
</dbReference>
<feature type="domain" description="Helicase ATP-binding" evidence="5">
    <location>
        <begin position="28"/>
        <end position="195"/>
    </location>
</feature>
<dbReference type="eggNOG" id="COG0514">
    <property type="taxonomic scope" value="Bacteria"/>
</dbReference>